<dbReference type="EMBL" id="JARYMX010000005">
    <property type="protein sequence ID" value="KAJ9547056.1"/>
    <property type="molecule type" value="Genomic_DNA"/>
</dbReference>
<keyword evidence="2" id="KW-1185">Reference proteome</keyword>
<protein>
    <recommendedName>
        <fullName evidence="3">Reverse transcriptase domain-containing protein</fullName>
    </recommendedName>
</protein>
<dbReference type="Proteomes" id="UP001172457">
    <property type="component" value="Chromosome 5"/>
</dbReference>
<evidence type="ECO:0008006" key="3">
    <source>
        <dbReference type="Google" id="ProtNLM"/>
    </source>
</evidence>
<proteinExistence type="predicted"/>
<sequence>MWGKSPPLRYSLADDLRMWKLSSTAEWGVTGELIVYGEGRKKQLAFCSVAKAMKYLRHGCAGYLAYAMTSSAEEKKLSVADVPVVSEYSDDFPEDLLGIPPEREVEFGIDLVPGAAPVAHTPYRLAPPEP</sequence>
<reference evidence="1" key="1">
    <citation type="submission" date="2023-03" db="EMBL/GenBank/DDBJ databases">
        <title>Chromosome-scale reference genome and RAD-based genetic map of yellow starthistle (Centaurea solstitialis) reveal putative structural variation and QTLs associated with invader traits.</title>
        <authorList>
            <person name="Reatini B."/>
            <person name="Cang F.A."/>
            <person name="Jiang Q."/>
            <person name="Mckibben M.T.W."/>
            <person name="Barker M.S."/>
            <person name="Rieseberg L.H."/>
            <person name="Dlugosch K.M."/>
        </authorList>
    </citation>
    <scope>NUCLEOTIDE SEQUENCE</scope>
    <source>
        <strain evidence="1">CAN-66</strain>
        <tissue evidence="1">Leaf</tissue>
    </source>
</reference>
<comment type="caution">
    <text evidence="1">The sequence shown here is derived from an EMBL/GenBank/DDBJ whole genome shotgun (WGS) entry which is preliminary data.</text>
</comment>
<organism evidence="1 2">
    <name type="scientific">Centaurea solstitialis</name>
    <name type="common">yellow star-thistle</name>
    <dbReference type="NCBI Taxonomy" id="347529"/>
    <lineage>
        <taxon>Eukaryota</taxon>
        <taxon>Viridiplantae</taxon>
        <taxon>Streptophyta</taxon>
        <taxon>Embryophyta</taxon>
        <taxon>Tracheophyta</taxon>
        <taxon>Spermatophyta</taxon>
        <taxon>Magnoliopsida</taxon>
        <taxon>eudicotyledons</taxon>
        <taxon>Gunneridae</taxon>
        <taxon>Pentapetalae</taxon>
        <taxon>asterids</taxon>
        <taxon>campanulids</taxon>
        <taxon>Asterales</taxon>
        <taxon>Asteraceae</taxon>
        <taxon>Carduoideae</taxon>
        <taxon>Cardueae</taxon>
        <taxon>Centaureinae</taxon>
        <taxon>Centaurea</taxon>
    </lineage>
</organism>
<gene>
    <name evidence="1" type="ORF">OSB04_019599</name>
</gene>
<evidence type="ECO:0000313" key="1">
    <source>
        <dbReference type="EMBL" id="KAJ9547056.1"/>
    </source>
</evidence>
<evidence type="ECO:0000313" key="2">
    <source>
        <dbReference type="Proteomes" id="UP001172457"/>
    </source>
</evidence>
<dbReference type="AlphaFoldDB" id="A0AA38WG21"/>
<accession>A0AA38WG21</accession>
<name>A0AA38WG21_9ASTR</name>